<evidence type="ECO:0000259" key="1">
    <source>
        <dbReference type="Pfam" id="PF12146"/>
    </source>
</evidence>
<dbReference type="EMBL" id="CP073910">
    <property type="protein sequence ID" value="QUT04485.1"/>
    <property type="molecule type" value="Genomic_DNA"/>
</dbReference>
<feature type="domain" description="Serine aminopeptidase S33" evidence="1">
    <location>
        <begin position="40"/>
        <end position="291"/>
    </location>
</feature>
<gene>
    <name evidence="2" type="ORF">KFK14_15680</name>
</gene>
<sequence>MPLMDLSAFDRRAWPAGGTLDTWLTPDGWPLRRFRMGSGVRGRMLVVGGRGDMIEKYLEPVAHWAEQGWRVTTFDWRGQGGSGRMTDDPLLGHMTDFGALVGDLEAIYRASCDSRGPNVIVAHSMGGHLALRAMVEGAIKPDAAVLTAPMLGLKSAPIPESVAPWIAQAIGGAGLSGRAAWKDNPYSPFRAARLTHSAERFADDLWWRENTPDIALGAPSWGWIGEAYRSTRALERSPAVEKMRVPTLILAASADRLVSPAAINRVAARLPDVRLHTYGPEAAHEILREADGVRLDAFARIDSFLDERAPAA</sequence>
<dbReference type="InterPro" id="IPR022742">
    <property type="entry name" value="Hydrolase_4"/>
</dbReference>
<dbReference type="GO" id="GO:0016787">
    <property type="term" value="F:hydrolase activity"/>
    <property type="evidence" value="ECO:0007669"/>
    <property type="project" value="UniProtKB-KW"/>
</dbReference>
<organism evidence="2 3">
    <name type="scientific">Sphingobium phenoxybenzoativorans</name>
    <dbReference type="NCBI Taxonomy" id="1592790"/>
    <lineage>
        <taxon>Bacteria</taxon>
        <taxon>Pseudomonadati</taxon>
        <taxon>Pseudomonadota</taxon>
        <taxon>Alphaproteobacteria</taxon>
        <taxon>Sphingomonadales</taxon>
        <taxon>Sphingomonadaceae</taxon>
        <taxon>Sphingobium</taxon>
    </lineage>
</organism>
<dbReference type="Proteomes" id="UP000681425">
    <property type="component" value="Chromosome"/>
</dbReference>
<evidence type="ECO:0000313" key="3">
    <source>
        <dbReference type="Proteomes" id="UP000681425"/>
    </source>
</evidence>
<proteinExistence type="predicted"/>
<dbReference type="Gene3D" id="3.40.50.1820">
    <property type="entry name" value="alpha/beta hydrolase"/>
    <property type="match status" value="1"/>
</dbReference>
<dbReference type="KEGG" id="spph:KFK14_15680"/>
<dbReference type="InterPro" id="IPR029058">
    <property type="entry name" value="AB_hydrolase_fold"/>
</dbReference>
<dbReference type="PANTHER" id="PTHR11614">
    <property type="entry name" value="PHOSPHOLIPASE-RELATED"/>
    <property type="match status" value="1"/>
</dbReference>
<keyword evidence="2" id="KW-0378">Hydrolase</keyword>
<protein>
    <submittedName>
        <fullName evidence="2">Alpha/beta hydrolase</fullName>
    </submittedName>
</protein>
<reference evidence="2" key="1">
    <citation type="submission" date="2021-04" db="EMBL/GenBank/DDBJ databases">
        <title>Isolation of p-tert-butylphenol degrading bacteria Sphingobium phenoxybenzoativorans Tas13 from active sludge.</title>
        <authorList>
            <person name="Li Y."/>
        </authorList>
    </citation>
    <scope>NUCLEOTIDE SEQUENCE</scope>
    <source>
        <strain evidence="2">Tas13</strain>
    </source>
</reference>
<evidence type="ECO:0000313" key="2">
    <source>
        <dbReference type="EMBL" id="QUT04485.1"/>
    </source>
</evidence>
<accession>A0A975K422</accession>
<dbReference type="SUPFAM" id="SSF53474">
    <property type="entry name" value="alpha/beta-Hydrolases"/>
    <property type="match status" value="1"/>
</dbReference>
<dbReference type="AlphaFoldDB" id="A0A975K422"/>
<name>A0A975K422_9SPHN</name>
<keyword evidence="3" id="KW-1185">Reference proteome</keyword>
<dbReference type="InterPro" id="IPR051044">
    <property type="entry name" value="MAG_DAG_Lipase"/>
</dbReference>
<dbReference type="Pfam" id="PF12146">
    <property type="entry name" value="Hydrolase_4"/>
    <property type="match status" value="1"/>
</dbReference>